<evidence type="ECO:0000313" key="3">
    <source>
        <dbReference type="Proteomes" id="UP000033860"/>
    </source>
</evidence>
<dbReference type="PANTHER" id="PTHR10859">
    <property type="entry name" value="GLYCOSYL TRANSFERASE"/>
    <property type="match status" value="1"/>
</dbReference>
<name>A0A0G1U5Y1_9BACT</name>
<accession>A0A0G1U5Y1</accession>
<evidence type="ECO:0000259" key="1">
    <source>
        <dbReference type="Pfam" id="PF00535"/>
    </source>
</evidence>
<dbReference type="InterPro" id="IPR001173">
    <property type="entry name" value="Glyco_trans_2-like"/>
</dbReference>
<proteinExistence type="predicted"/>
<dbReference type="Gene3D" id="3.90.550.10">
    <property type="entry name" value="Spore Coat Polysaccharide Biosynthesis Protein SpsA, Chain A"/>
    <property type="match status" value="1"/>
</dbReference>
<feature type="domain" description="Glycosyltransferase 2-like" evidence="1">
    <location>
        <begin position="14"/>
        <end position="177"/>
    </location>
</feature>
<dbReference type="GO" id="GO:0006487">
    <property type="term" value="P:protein N-linked glycosylation"/>
    <property type="evidence" value="ECO:0007669"/>
    <property type="project" value="TreeGrafter"/>
</dbReference>
<dbReference type="Proteomes" id="UP000033860">
    <property type="component" value="Unassembled WGS sequence"/>
</dbReference>
<dbReference type="PANTHER" id="PTHR10859:SF91">
    <property type="entry name" value="DOLICHYL-PHOSPHATE BETA-GLUCOSYLTRANSFERASE"/>
    <property type="match status" value="1"/>
</dbReference>
<dbReference type="InterPro" id="IPR029044">
    <property type="entry name" value="Nucleotide-diphossugar_trans"/>
</dbReference>
<organism evidence="2 3">
    <name type="scientific">Candidatus Beckwithbacteria bacterium GW2011_GWB1_47_15</name>
    <dbReference type="NCBI Taxonomy" id="1618371"/>
    <lineage>
        <taxon>Bacteria</taxon>
        <taxon>Candidatus Beckwithiibacteriota</taxon>
    </lineage>
</organism>
<dbReference type="Pfam" id="PF00535">
    <property type="entry name" value="Glycos_transf_2"/>
    <property type="match status" value="1"/>
</dbReference>
<keyword evidence="2" id="KW-0808">Transferase</keyword>
<dbReference type="AlphaFoldDB" id="A0A0G1U5Y1"/>
<sequence length="243" mass="27353">MPYQKKVIWPKQLSLVLPAYNEAGRLPRALTICHQWSKKFSGWEFIFVNDGSSDAGESLILASKFKLISYPTNRGKGYAVKTGVAAATKPLVLVADIDFSTPLSEIPKFYQVIRTGADVASGSRKLAGAKLLKLQPKMRQWLGEQFTHLTNLWLGMRVSDFTCGFKLFLAPAAKKLFGLSRISRWGYDAEILFLAKVLGYQLVEVPVTWENDERTRVNILLDVLRSLGDLIAIRWNQLRGKYA</sequence>
<comment type="caution">
    <text evidence="2">The sequence shown here is derived from an EMBL/GenBank/DDBJ whole genome shotgun (WGS) entry which is preliminary data.</text>
</comment>
<gene>
    <name evidence="2" type="ORF">UX85_C0002G0083</name>
</gene>
<dbReference type="GO" id="GO:0016740">
    <property type="term" value="F:transferase activity"/>
    <property type="evidence" value="ECO:0007669"/>
    <property type="project" value="UniProtKB-KW"/>
</dbReference>
<reference evidence="2 3" key="1">
    <citation type="journal article" date="2015" name="Nature">
        <title>rRNA introns, odd ribosomes, and small enigmatic genomes across a large radiation of phyla.</title>
        <authorList>
            <person name="Brown C.T."/>
            <person name="Hug L.A."/>
            <person name="Thomas B.C."/>
            <person name="Sharon I."/>
            <person name="Castelle C.J."/>
            <person name="Singh A."/>
            <person name="Wilkins M.J."/>
            <person name="Williams K.H."/>
            <person name="Banfield J.F."/>
        </authorList>
    </citation>
    <scope>NUCLEOTIDE SEQUENCE [LARGE SCALE GENOMIC DNA]</scope>
</reference>
<evidence type="ECO:0000313" key="2">
    <source>
        <dbReference type="EMBL" id="KKU61703.1"/>
    </source>
</evidence>
<protein>
    <submittedName>
        <fullName evidence="2">Dolichyl-phosphate beta-glucosyltransferase</fullName>
    </submittedName>
</protein>
<dbReference type="EMBL" id="LCNT01000002">
    <property type="protein sequence ID" value="KKU61703.1"/>
    <property type="molecule type" value="Genomic_DNA"/>
</dbReference>
<dbReference type="SUPFAM" id="SSF53448">
    <property type="entry name" value="Nucleotide-diphospho-sugar transferases"/>
    <property type="match status" value="1"/>
</dbReference>